<dbReference type="RefSeq" id="WP_148579266.1">
    <property type="nucleotide sequence ID" value="NZ_SDKK01000010.1"/>
</dbReference>
<comment type="caution">
    <text evidence="1">The sequence shown here is derived from an EMBL/GenBank/DDBJ whole genome shotgun (WGS) entry which is preliminary data.</text>
</comment>
<keyword evidence="2" id="KW-1185">Reference proteome</keyword>
<accession>A0A6C2CRC6</accession>
<proteinExistence type="predicted"/>
<name>A0A6C2CRC6_9RHOO</name>
<evidence type="ECO:0000313" key="2">
    <source>
        <dbReference type="Proteomes" id="UP000389128"/>
    </source>
</evidence>
<dbReference type="InterPro" id="IPR036305">
    <property type="entry name" value="RGS_sf"/>
</dbReference>
<organism evidence="1 2">
    <name type="scientific">Zoogloea oleivorans</name>
    <dbReference type="NCBI Taxonomy" id="1552750"/>
    <lineage>
        <taxon>Bacteria</taxon>
        <taxon>Pseudomonadati</taxon>
        <taxon>Pseudomonadota</taxon>
        <taxon>Betaproteobacteria</taxon>
        <taxon>Rhodocyclales</taxon>
        <taxon>Zoogloeaceae</taxon>
        <taxon>Zoogloea</taxon>
    </lineage>
</organism>
<protein>
    <submittedName>
        <fullName evidence="1">Uncharacterized protein</fullName>
    </submittedName>
</protein>
<reference evidence="1 2" key="1">
    <citation type="submission" date="2019-01" db="EMBL/GenBank/DDBJ databases">
        <title>Zoogloea oleivorans genome sequencing and assembly.</title>
        <authorList>
            <person name="Tancsics A."/>
            <person name="Farkas M."/>
            <person name="Kriszt B."/>
            <person name="Maroti G."/>
            <person name="Horvath B."/>
        </authorList>
    </citation>
    <scope>NUCLEOTIDE SEQUENCE [LARGE SCALE GENOMIC DNA]</scope>
    <source>
        <strain evidence="1 2">Buc</strain>
    </source>
</reference>
<sequence length="166" mass="19191">MSYTPNPPFEYIWGAPDFERFTRFLIAEFNSENLEALLYLQYLEMLDDAITEHHANYFWYRYIADQPGVPHASVNIPNITIKAISDFTAFANNAPVRNSLMISIGLNLREPFARYQIKYGTPDALLPAQPMTRKGLLAAYNHCLMLQGKKAFHEDTPYKMPIRDPR</sequence>
<evidence type="ECO:0000313" key="1">
    <source>
        <dbReference type="EMBL" id="TYC56528.1"/>
    </source>
</evidence>
<dbReference type="Proteomes" id="UP000389128">
    <property type="component" value="Unassembled WGS sequence"/>
</dbReference>
<dbReference type="SUPFAM" id="SSF48097">
    <property type="entry name" value="Regulator of G-protein signaling, RGS"/>
    <property type="match status" value="1"/>
</dbReference>
<dbReference type="AlphaFoldDB" id="A0A6C2CRC6"/>
<gene>
    <name evidence="1" type="ORF">ETQ85_11775</name>
</gene>
<dbReference type="EMBL" id="SDKK01000010">
    <property type="protein sequence ID" value="TYC56528.1"/>
    <property type="molecule type" value="Genomic_DNA"/>
</dbReference>